<gene>
    <name evidence="2" type="ORF">NP493_858g01017</name>
</gene>
<dbReference type="EMBL" id="JAODUO010000858">
    <property type="protein sequence ID" value="KAK2173662.1"/>
    <property type="molecule type" value="Genomic_DNA"/>
</dbReference>
<dbReference type="SUPFAM" id="SSF47769">
    <property type="entry name" value="SAM/Pointed domain"/>
    <property type="match status" value="1"/>
</dbReference>
<protein>
    <submittedName>
        <fullName evidence="2">Uncharacterized protein</fullName>
    </submittedName>
</protein>
<name>A0AAD9NKI1_RIDPI</name>
<feature type="region of interest" description="Disordered" evidence="1">
    <location>
        <begin position="431"/>
        <end position="472"/>
    </location>
</feature>
<evidence type="ECO:0000313" key="3">
    <source>
        <dbReference type="Proteomes" id="UP001209878"/>
    </source>
</evidence>
<keyword evidence="3" id="KW-1185">Reference proteome</keyword>
<evidence type="ECO:0000256" key="1">
    <source>
        <dbReference type="SAM" id="MobiDB-lite"/>
    </source>
</evidence>
<feature type="region of interest" description="Disordered" evidence="1">
    <location>
        <begin position="80"/>
        <end position="121"/>
    </location>
</feature>
<feature type="region of interest" description="Disordered" evidence="1">
    <location>
        <begin position="1"/>
        <end position="47"/>
    </location>
</feature>
<dbReference type="InterPro" id="IPR013761">
    <property type="entry name" value="SAM/pointed_sf"/>
</dbReference>
<accession>A0AAD9NKI1</accession>
<proteinExistence type="predicted"/>
<evidence type="ECO:0000313" key="2">
    <source>
        <dbReference type="EMBL" id="KAK2173662.1"/>
    </source>
</evidence>
<dbReference type="Proteomes" id="UP001209878">
    <property type="component" value="Unassembled WGS sequence"/>
</dbReference>
<feature type="region of interest" description="Disordered" evidence="1">
    <location>
        <begin position="227"/>
        <end position="255"/>
    </location>
</feature>
<sequence>MHYRNGTGATADRTGGVVRCRTRNITDTQKATEKASSQPTQGDKKADIVQTTVRKGRAAFKTQKRRRSRATLVRKVSKVRLVKHDGSTSEDTAQNNNDTEKTNEKFAPDDAEGNSNVADNRRMVFDEADGSDNGFGRNNNLGADAATDHVSTEHTLVNIACNKENGESPQRTAEGDSGVACDVDETSEFDVEACPVTERHRFDTERLTEDENGEEVTVYVSAGGDMADECAESGSETETNESDAETKERGQKQNLQKEIQSTDIVTENVQLLEDKCLTFESDTFQSHIYPNSVLEIKYESDHMSEEEIASKGPKTCSDQSQIESLSKTKRELVVEMQLTEPRVSEADTARDTHSRPTDQTLPLALQPISVSSTSIGLTCVEMPMRGAGRWTCEVDGHRDVHRDSDLCARANYAQLDTILSIGDKDNIITSNKRHSETSTDGNGDTDGAADGNSSNYNDSHKESNITADGAENYRLGEAFPRYESNESPTSKRDTRLLNIIHELKTYKKRLSTKIDDTRRNVEPAEHTPESSRVQTTANTCAEPICRDERAHYTTPSTTESHTDTTLTLDVRPPFYNSSCPLPSPTGSPWVGARYATSHPASPNTSVPLMCVGDVPPITRLGLVVNCKRSLPVNACDVGPRGWKTKLAQCSKDIGFYSNDFVNAYTNTISDLSWNNPFQVFNNVQAHCSAPDSYASAGMSDLTKRKRMAQQGCGNTSAKKQRTSWKTNCTAYLLNYGGRSTNGVTEKRFTDHSPTMGDSLVGDNRRITKVDRAQLSKAETKVVAARHKTKSARRAPVSAWSADDVYDFVLSSPHAALSAKEFLELRITGRVLQNLTAIQMMRILRIGEHAARAVRTAVEKLLVTSPVQAQNVRK</sequence>
<dbReference type="AlphaFoldDB" id="A0AAD9NKI1"/>
<dbReference type="Gene3D" id="1.10.150.50">
    <property type="entry name" value="Transcription Factor, Ets-1"/>
    <property type="match status" value="1"/>
</dbReference>
<feature type="compositionally biased region" description="Polar residues" evidence="1">
    <location>
        <begin position="23"/>
        <end position="41"/>
    </location>
</feature>
<feature type="compositionally biased region" description="Low complexity" evidence="1">
    <location>
        <begin position="438"/>
        <end position="454"/>
    </location>
</feature>
<comment type="caution">
    <text evidence="2">The sequence shown here is derived from an EMBL/GenBank/DDBJ whole genome shotgun (WGS) entry which is preliminary data.</text>
</comment>
<reference evidence="2" key="1">
    <citation type="journal article" date="2023" name="Mol. Biol. Evol.">
        <title>Third-Generation Sequencing Reveals the Adaptive Role of the Epigenome in Three Deep-Sea Polychaetes.</title>
        <authorList>
            <person name="Perez M."/>
            <person name="Aroh O."/>
            <person name="Sun Y."/>
            <person name="Lan Y."/>
            <person name="Juniper S.K."/>
            <person name="Young C.R."/>
            <person name="Angers B."/>
            <person name="Qian P.Y."/>
        </authorList>
    </citation>
    <scope>NUCLEOTIDE SEQUENCE</scope>
    <source>
        <strain evidence="2">R07B-5</strain>
    </source>
</reference>
<organism evidence="2 3">
    <name type="scientific">Ridgeia piscesae</name>
    <name type="common">Tubeworm</name>
    <dbReference type="NCBI Taxonomy" id="27915"/>
    <lineage>
        <taxon>Eukaryota</taxon>
        <taxon>Metazoa</taxon>
        <taxon>Spiralia</taxon>
        <taxon>Lophotrochozoa</taxon>
        <taxon>Annelida</taxon>
        <taxon>Polychaeta</taxon>
        <taxon>Sedentaria</taxon>
        <taxon>Canalipalpata</taxon>
        <taxon>Sabellida</taxon>
        <taxon>Siboglinidae</taxon>
        <taxon>Ridgeia</taxon>
    </lineage>
</organism>
<feature type="compositionally biased region" description="Basic and acidic residues" evidence="1">
    <location>
        <begin position="98"/>
        <end position="108"/>
    </location>
</feature>